<evidence type="ECO:0000256" key="3">
    <source>
        <dbReference type="ARBA" id="ARBA00022722"/>
    </source>
</evidence>
<proteinExistence type="inferred from homology"/>
<dbReference type="PANTHER" id="PTHR33992">
    <property type="entry name" value="RIBONUCLEASE P PROTEIN COMPONENT"/>
    <property type="match status" value="1"/>
</dbReference>
<dbReference type="PANTHER" id="PTHR33992:SF1">
    <property type="entry name" value="RIBONUCLEASE P PROTEIN COMPONENT"/>
    <property type="match status" value="1"/>
</dbReference>
<name>A0ABT0BY55_9BACT</name>
<keyword evidence="10" id="KW-1185">Reference proteome</keyword>
<evidence type="ECO:0000256" key="6">
    <source>
        <dbReference type="ARBA" id="ARBA00022884"/>
    </source>
</evidence>
<protein>
    <recommendedName>
        <fullName evidence="7 8">Ribonuclease P protein component</fullName>
        <shortName evidence="7">RNase P protein</shortName>
        <shortName evidence="7">RNaseP protein</shortName>
        <ecNumber evidence="7 8">3.1.26.5</ecNumber>
    </recommendedName>
    <alternativeName>
        <fullName evidence="7">Protein C5</fullName>
    </alternativeName>
</protein>
<evidence type="ECO:0000313" key="9">
    <source>
        <dbReference type="EMBL" id="MCJ2379693.1"/>
    </source>
</evidence>
<dbReference type="Pfam" id="PF00825">
    <property type="entry name" value="Ribonuclease_P"/>
    <property type="match status" value="1"/>
</dbReference>
<dbReference type="PROSITE" id="PS00648">
    <property type="entry name" value="RIBONUCLEASE_P"/>
    <property type="match status" value="1"/>
</dbReference>
<keyword evidence="4 7" id="KW-0255">Endonuclease</keyword>
<dbReference type="Proteomes" id="UP001165444">
    <property type="component" value="Unassembled WGS sequence"/>
</dbReference>
<keyword evidence="2 7" id="KW-0819">tRNA processing</keyword>
<comment type="function">
    <text evidence="1 7">RNaseP catalyzes the removal of the 5'-leader sequence from pre-tRNA to produce the mature 5'-terminus. It can also cleave other RNA substrates such as 4.5S RNA. The protein component plays an auxiliary but essential role in vivo by binding to the 5'-leader sequence and broadening the substrate specificity of the ribozyme.</text>
</comment>
<evidence type="ECO:0000256" key="8">
    <source>
        <dbReference type="NCBIfam" id="TIGR00188"/>
    </source>
</evidence>
<evidence type="ECO:0000256" key="4">
    <source>
        <dbReference type="ARBA" id="ARBA00022759"/>
    </source>
</evidence>
<dbReference type="NCBIfam" id="TIGR00188">
    <property type="entry name" value="rnpA"/>
    <property type="match status" value="1"/>
</dbReference>
<dbReference type="Gene3D" id="3.30.230.10">
    <property type="match status" value="1"/>
</dbReference>
<evidence type="ECO:0000256" key="5">
    <source>
        <dbReference type="ARBA" id="ARBA00022801"/>
    </source>
</evidence>
<dbReference type="InterPro" id="IPR014721">
    <property type="entry name" value="Ribsml_uS5_D2-typ_fold_subgr"/>
</dbReference>
<comment type="catalytic activity">
    <reaction evidence="7">
        <text>Endonucleolytic cleavage of RNA, removing 5'-extranucleotides from tRNA precursor.</text>
        <dbReference type="EC" id="3.1.26.5"/>
    </reaction>
</comment>
<evidence type="ECO:0000313" key="10">
    <source>
        <dbReference type="Proteomes" id="UP001165444"/>
    </source>
</evidence>
<keyword evidence="5 7" id="KW-0378">Hydrolase</keyword>
<organism evidence="9 10">
    <name type="scientific">Parabacteroides faecalis</name>
    <dbReference type="NCBI Taxonomy" id="2924040"/>
    <lineage>
        <taxon>Bacteria</taxon>
        <taxon>Pseudomonadati</taxon>
        <taxon>Bacteroidota</taxon>
        <taxon>Bacteroidia</taxon>
        <taxon>Bacteroidales</taxon>
        <taxon>Tannerellaceae</taxon>
        <taxon>Parabacteroides</taxon>
    </lineage>
</organism>
<dbReference type="SUPFAM" id="SSF54211">
    <property type="entry name" value="Ribosomal protein S5 domain 2-like"/>
    <property type="match status" value="1"/>
</dbReference>
<gene>
    <name evidence="7 9" type="primary">rnpA</name>
    <name evidence="9" type="ORF">MUN53_03575</name>
</gene>
<dbReference type="InterPro" id="IPR020568">
    <property type="entry name" value="Ribosomal_Su5_D2-typ_SF"/>
</dbReference>
<comment type="caution">
    <text evidence="9">The sequence shown here is derived from an EMBL/GenBank/DDBJ whole genome shotgun (WGS) entry which is preliminary data.</text>
</comment>
<evidence type="ECO:0000256" key="7">
    <source>
        <dbReference type="HAMAP-Rule" id="MF_00227"/>
    </source>
</evidence>
<evidence type="ECO:0000256" key="2">
    <source>
        <dbReference type="ARBA" id="ARBA00022694"/>
    </source>
</evidence>
<sequence>MTDRRYTLSKAERLSRKRDIDLLFAEGQSFIAYPLRVVYTVIEEQRSVPASILISVSKKKFKRAVKRNAVKRQIRESYRIRKQALFEPLQTTGRYLAIAFIFLEKELASYETMEKAMEKAIRLLGEKIQ</sequence>
<dbReference type="EMBL" id="JAKZMM010000006">
    <property type="protein sequence ID" value="MCJ2379693.1"/>
    <property type="molecule type" value="Genomic_DNA"/>
</dbReference>
<dbReference type="GO" id="GO:0004526">
    <property type="term" value="F:ribonuclease P activity"/>
    <property type="evidence" value="ECO:0007669"/>
    <property type="project" value="UniProtKB-EC"/>
</dbReference>
<comment type="similarity">
    <text evidence="7">Belongs to the RnpA family.</text>
</comment>
<keyword evidence="3 7" id="KW-0540">Nuclease</keyword>
<keyword evidence="6 7" id="KW-0694">RNA-binding</keyword>
<dbReference type="InterPro" id="IPR020539">
    <property type="entry name" value="RNase_P_CS"/>
</dbReference>
<reference evidence="9 10" key="1">
    <citation type="submission" date="2022-03" db="EMBL/GenBank/DDBJ databases">
        <title>Parabacteroides sp. nov. isolated from swine feces.</title>
        <authorList>
            <person name="Bak J.E."/>
        </authorList>
    </citation>
    <scope>NUCLEOTIDE SEQUENCE [LARGE SCALE GENOMIC DNA]</scope>
    <source>
        <strain evidence="9 10">AGMB00274</strain>
    </source>
</reference>
<dbReference type="InterPro" id="IPR000100">
    <property type="entry name" value="RNase_P"/>
</dbReference>
<evidence type="ECO:0000256" key="1">
    <source>
        <dbReference type="ARBA" id="ARBA00002663"/>
    </source>
</evidence>
<dbReference type="RefSeq" id="WP_022454501.1">
    <property type="nucleotide sequence ID" value="NZ_JAKZMM010000006.1"/>
</dbReference>
<accession>A0ABT0BY55</accession>
<dbReference type="HAMAP" id="MF_00227">
    <property type="entry name" value="RNase_P"/>
    <property type="match status" value="1"/>
</dbReference>
<comment type="subunit">
    <text evidence="7">Consists of a catalytic RNA component (M1 or rnpB) and a protein subunit.</text>
</comment>
<dbReference type="EC" id="3.1.26.5" evidence="7 8"/>